<gene>
    <name evidence="12" type="ORF">WJX73_003643</name>
</gene>
<dbReference type="PROSITE" id="PS00108">
    <property type="entry name" value="PROTEIN_KINASE_ST"/>
    <property type="match status" value="1"/>
</dbReference>
<dbReference type="SUPFAM" id="SSF56112">
    <property type="entry name" value="Protein kinase-like (PK-like)"/>
    <property type="match status" value="1"/>
</dbReference>
<feature type="region of interest" description="Disordered" evidence="10">
    <location>
        <begin position="1124"/>
        <end position="1160"/>
    </location>
</feature>
<dbReference type="InterPro" id="IPR036322">
    <property type="entry name" value="WD40_repeat_dom_sf"/>
</dbReference>
<comment type="caution">
    <text evidence="12">The sequence shown here is derived from an EMBL/GenBank/DDBJ whole genome shotgun (WGS) entry which is preliminary data.</text>
</comment>
<evidence type="ECO:0000256" key="4">
    <source>
        <dbReference type="ARBA" id="ARBA00022679"/>
    </source>
</evidence>
<evidence type="ECO:0000256" key="3">
    <source>
        <dbReference type="ARBA" id="ARBA00022574"/>
    </source>
</evidence>
<dbReference type="InterPro" id="IPR045162">
    <property type="entry name" value="Vps15-like"/>
</dbReference>
<evidence type="ECO:0000259" key="11">
    <source>
        <dbReference type="PROSITE" id="PS50011"/>
    </source>
</evidence>
<sequence length="1330" mass="142908">MGNQLSQPQRFAPENLQELPRVVFKQGLGGGRLLKTVLCIHDEAGLVVVKVYYKRSDTPDLRPYEAALEDVRRRLTGIESSHVWPFQKIAQGDRAAFLVRQHVFANLHTRLSTRPFLSEVEKLWVAFQLLHAVAQSHAAGVCHGDIKCENVVVTSWNWAFLTDFQPFKPTHLPADNPADFSFFFDTGGRRRCYIAPERFHPTGTAQAPNAPLHPAMDIFSLGCCLAELFLDGNALFDLSKLLSYRGGDFDPAPSLNKVEPEMRRMILHMIQSNPGERWSAARYLAECGPQIFPPYFESVLHPLFASMLKADPDKRVGMLSHAFANVRGAILRCTAAPVASPETAGAGSQQPGIRQPADKQADVKETGKSNAHAEGMVLVAVLLCALVRGAKLQDSRARAVAMLSQAAEMCDDDTRLQRIVPYLLALISEPGMAGVRCGALWCLGRVLSSVRSLPPSDAKIFNEYILPSLSLVSNDPEGCVRVEYASIIVPLAKTAHAFLMRLQHAASLAASSTTSGPPVARYDEETRQLQAAVRSVVTDLVAGSQATPDTKRALLPHVEDLAQFLGSRASNDFLLPTMIAFLNDRSWQLRAGFFAHIPCMASCAGLAGLEAFLLPCLEQALADPQEAVIAQALAFLKTLTVAGQLRRRSLLAAIVRVCPGLLQHPAASVRRRHKKRDRRMADPHSFHQPHSAPRQSPQGVGGPQGPAAAPRTRSKHPDVTKRRCTVFPSTPDSYPLAHPTSQQPLIPSQPPLARSQIQTSEVGPQKPGEATHPRDLVAHARRLNQPAAALASVQVNHRLAHQVHLGSEEALSFSAAASGVPSAMQAAMTTGITPAMSNNGSGGNSSGTTPYPSGGSAASSAAAWHPRGVLTAHLAEHKRGVNSLAALQGDAFVVSGSSDETVKVWDCRRLERDVSFRSRLTFSSQGGRMLAVAGCEGGQSVASASSNGSIHVWRVEYTTRAGGAPDRYTGLTGRCQVAPDEGAVLDVVEWGGLLLFATQKGALHGWDLRCKRDAWTLPCRPHEGLMHRFAVDPRGADWLVTGTRRGCMGLWDMRFRVRAASWLHPTRAPIEAMSPALAAPQALGLRQAPAAPLLYVAAGAEEVGLWDIAQGRCHQVLQVAGKQDPANPNLPEPAAFQNPVPIDPSSAAAAPSSSSQQTPRLDDNALAEHLAVQELVTPPSRVPGCRALLPIGAGAVLTGSTSGAIRLWNAARVEDSYMVCAPPPPYSPPEAPTAPTTPGSADEASQAEEETQVSDAYVYNSRAVNGVPVIEELTITRRVEVKAHAGLTAPWVCESALMHQDGVTDMLAIEGGGERTLLTCSLDGTVKAWR</sequence>
<accession>A0AAW1PD08</accession>
<keyword evidence="5" id="KW-0677">Repeat</keyword>
<dbReference type="GO" id="GO:0016236">
    <property type="term" value="P:macroautophagy"/>
    <property type="evidence" value="ECO:0007669"/>
    <property type="project" value="InterPro"/>
</dbReference>
<dbReference type="PANTHER" id="PTHR17583">
    <property type="entry name" value="PHOSPHOINOSITIDE 3-KINASE REGULATORY SUBUNIT 4"/>
    <property type="match status" value="1"/>
</dbReference>
<feature type="compositionally biased region" description="Low complexity" evidence="10">
    <location>
        <begin position="846"/>
        <end position="860"/>
    </location>
</feature>
<dbReference type="PROSITE" id="PS50082">
    <property type="entry name" value="WD_REPEATS_2"/>
    <property type="match status" value="1"/>
</dbReference>
<dbReference type="GO" id="GO:0045324">
    <property type="term" value="P:late endosome to vacuole transport"/>
    <property type="evidence" value="ECO:0007669"/>
    <property type="project" value="InterPro"/>
</dbReference>
<keyword evidence="6" id="KW-0547">Nucleotide-binding</keyword>
<evidence type="ECO:0000313" key="13">
    <source>
        <dbReference type="Proteomes" id="UP001465755"/>
    </source>
</evidence>
<feature type="region of interest" description="Disordered" evidence="10">
    <location>
        <begin position="834"/>
        <end position="860"/>
    </location>
</feature>
<keyword evidence="2" id="KW-0723">Serine/threonine-protein kinase</keyword>
<keyword evidence="4" id="KW-0808">Transferase</keyword>
<dbReference type="Pfam" id="PF00069">
    <property type="entry name" value="Pkinase"/>
    <property type="match status" value="1"/>
</dbReference>
<dbReference type="Gene3D" id="2.130.10.10">
    <property type="entry name" value="YVTN repeat-like/Quinoprotein amine dehydrogenase"/>
    <property type="match status" value="2"/>
</dbReference>
<dbReference type="InterPro" id="IPR011989">
    <property type="entry name" value="ARM-like"/>
</dbReference>
<evidence type="ECO:0000256" key="10">
    <source>
        <dbReference type="SAM" id="MobiDB-lite"/>
    </source>
</evidence>
<dbReference type="InterPro" id="IPR055231">
    <property type="entry name" value="2AA_helical"/>
</dbReference>
<evidence type="ECO:0000256" key="6">
    <source>
        <dbReference type="ARBA" id="ARBA00022741"/>
    </source>
</evidence>
<protein>
    <recommendedName>
        <fullName evidence="1">non-specific serine/threonine protein kinase</fullName>
        <ecNumber evidence="1">2.7.11.1</ecNumber>
    </recommendedName>
</protein>
<feature type="region of interest" description="Disordered" evidence="10">
    <location>
        <begin position="1223"/>
        <end position="1251"/>
    </location>
</feature>
<keyword evidence="7" id="KW-0418">Kinase</keyword>
<feature type="region of interest" description="Disordered" evidence="10">
    <location>
        <begin position="666"/>
        <end position="772"/>
    </location>
</feature>
<keyword evidence="3 9" id="KW-0853">WD repeat</keyword>
<dbReference type="PROSITE" id="PS50294">
    <property type="entry name" value="WD_REPEATS_REGION"/>
    <property type="match status" value="1"/>
</dbReference>
<evidence type="ECO:0000256" key="5">
    <source>
        <dbReference type="ARBA" id="ARBA00022737"/>
    </source>
</evidence>
<dbReference type="GO" id="GO:0005770">
    <property type="term" value="C:late endosome"/>
    <property type="evidence" value="ECO:0007669"/>
    <property type="project" value="TreeGrafter"/>
</dbReference>
<dbReference type="GO" id="GO:0006623">
    <property type="term" value="P:protein targeting to vacuole"/>
    <property type="evidence" value="ECO:0007669"/>
    <property type="project" value="TreeGrafter"/>
</dbReference>
<dbReference type="InterPro" id="IPR011009">
    <property type="entry name" value="Kinase-like_dom_sf"/>
</dbReference>
<feature type="domain" description="Protein kinase" evidence="11">
    <location>
        <begin position="22"/>
        <end position="304"/>
    </location>
</feature>
<proteinExistence type="predicted"/>
<dbReference type="EMBL" id="JALJOQ010000039">
    <property type="protein sequence ID" value="KAK9806003.1"/>
    <property type="molecule type" value="Genomic_DNA"/>
</dbReference>
<dbReference type="GO" id="GO:0034272">
    <property type="term" value="C:phosphatidylinositol 3-kinase complex, class III, type II"/>
    <property type="evidence" value="ECO:0007669"/>
    <property type="project" value="TreeGrafter"/>
</dbReference>
<evidence type="ECO:0000313" key="12">
    <source>
        <dbReference type="EMBL" id="KAK9806003.1"/>
    </source>
</evidence>
<dbReference type="GO" id="GO:0071561">
    <property type="term" value="C:nucleus-vacuole junction"/>
    <property type="evidence" value="ECO:0007669"/>
    <property type="project" value="TreeGrafter"/>
</dbReference>
<dbReference type="CDD" id="cd13980">
    <property type="entry name" value="STKc_Vps15"/>
    <property type="match status" value="1"/>
</dbReference>
<dbReference type="InterPro" id="IPR015943">
    <property type="entry name" value="WD40/YVTN_repeat-like_dom_sf"/>
</dbReference>
<dbReference type="PANTHER" id="PTHR17583:SF0">
    <property type="entry name" value="PHOSPHOINOSITIDE 3-KINASE REGULATORY SUBUNIT 4"/>
    <property type="match status" value="1"/>
</dbReference>
<dbReference type="InterPro" id="IPR000719">
    <property type="entry name" value="Prot_kinase_dom"/>
</dbReference>
<dbReference type="SMART" id="SM00320">
    <property type="entry name" value="WD40"/>
    <property type="match status" value="4"/>
</dbReference>
<dbReference type="GO" id="GO:0004674">
    <property type="term" value="F:protein serine/threonine kinase activity"/>
    <property type="evidence" value="ECO:0007669"/>
    <property type="project" value="UniProtKB-KW"/>
</dbReference>
<feature type="region of interest" description="Disordered" evidence="10">
    <location>
        <begin position="341"/>
        <end position="368"/>
    </location>
</feature>
<dbReference type="PROSITE" id="PS50011">
    <property type="entry name" value="PROTEIN_KINASE_DOM"/>
    <property type="match status" value="1"/>
</dbReference>
<evidence type="ECO:0000256" key="7">
    <source>
        <dbReference type="ARBA" id="ARBA00022777"/>
    </source>
</evidence>
<feature type="compositionally biased region" description="Basic and acidic residues" evidence="10">
    <location>
        <begin position="356"/>
        <end position="367"/>
    </location>
</feature>
<dbReference type="InterPro" id="IPR016024">
    <property type="entry name" value="ARM-type_fold"/>
</dbReference>
<dbReference type="Gene3D" id="1.25.10.10">
    <property type="entry name" value="Leucine-rich Repeat Variant"/>
    <property type="match status" value="2"/>
</dbReference>
<evidence type="ECO:0000256" key="8">
    <source>
        <dbReference type="ARBA" id="ARBA00022840"/>
    </source>
</evidence>
<dbReference type="SUPFAM" id="SSF48371">
    <property type="entry name" value="ARM repeat"/>
    <property type="match status" value="1"/>
</dbReference>
<feature type="compositionally biased region" description="Pro residues" evidence="10">
    <location>
        <begin position="1223"/>
        <end position="1232"/>
    </location>
</feature>
<dbReference type="GO" id="GO:0005524">
    <property type="term" value="F:ATP binding"/>
    <property type="evidence" value="ECO:0007669"/>
    <property type="project" value="UniProtKB-KW"/>
</dbReference>
<evidence type="ECO:0000256" key="2">
    <source>
        <dbReference type="ARBA" id="ARBA00022527"/>
    </source>
</evidence>
<dbReference type="SUPFAM" id="SSF50978">
    <property type="entry name" value="WD40 repeat-like"/>
    <property type="match status" value="1"/>
</dbReference>
<keyword evidence="13" id="KW-1185">Reference proteome</keyword>
<dbReference type="Pfam" id="PF00400">
    <property type="entry name" value="WD40"/>
    <property type="match status" value="1"/>
</dbReference>
<feature type="compositionally biased region" description="Low complexity" evidence="10">
    <location>
        <begin position="1144"/>
        <end position="1155"/>
    </location>
</feature>
<evidence type="ECO:0000256" key="1">
    <source>
        <dbReference type="ARBA" id="ARBA00012513"/>
    </source>
</evidence>
<dbReference type="EC" id="2.7.11.1" evidence="1"/>
<dbReference type="Proteomes" id="UP001465755">
    <property type="component" value="Unassembled WGS sequence"/>
</dbReference>
<dbReference type="GO" id="GO:0034271">
    <property type="term" value="C:phosphatidylinositol 3-kinase complex, class III, type I"/>
    <property type="evidence" value="ECO:0007669"/>
    <property type="project" value="TreeGrafter"/>
</dbReference>
<keyword evidence="8" id="KW-0067">ATP-binding</keyword>
<feature type="repeat" description="WD" evidence="9">
    <location>
        <begin position="874"/>
        <end position="906"/>
    </location>
</feature>
<dbReference type="Pfam" id="PF22956">
    <property type="entry name" value="VPS15-like_hel"/>
    <property type="match status" value="1"/>
</dbReference>
<organism evidence="12 13">
    <name type="scientific">Symbiochloris irregularis</name>
    <dbReference type="NCBI Taxonomy" id="706552"/>
    <lineage>
        <taxon>Eukaryota</taxon>
        <taxon>Viridiplantae</taxon>
        <taxon>Chlorophyta</taxon>
        <taxon>core chlorophytes</taxon>
        <taxon>Trebouxiophyceae</taxon>
        <taxon>Trebouxiales</taxon>
        <taxon>Trebouxiaceae</taxon>
        <taxon>Symbiochloris</taxon>
    </lineage>
</organism>
<evidence type="ECO:0000256" key="9">
    <source>
        <dbReference type="PROSITE-ProRule" id="PRU00221"/>
    </source>
</evidence>
<name>A0AAW1PD08_9CHLO</name>
<feature type="compositionally biased region" description="Basic residues" evidence="10">
    <location>
        <begin position="669"/>
        <end position="678"/>
    </location>
</feature>
<reference evidence="12 13" key="1">
    <citation type="journal article" date="2024" name="Nat. Commun.">
        <title>Phylogenomics reveals the evolutionary origins of lichenization in chlorophyte algae.</title>
        <authorList>
            <person name="Puginier C."/>
            <person name="Libourel C."/>
            <person name="Otte J."/>
            <person name="Skaloud P."/>
            <person name="Haon M."/>
            <person name="Grisel S."/>
            <person name="Petersen M."/>
            <person name="Berrin J.G."/>
            <person name="Delaux P.M."/>
            <person name="Dal Grande F."/>
            <person name="Keller J."/>
        </authorList>
    </citation>
    <scope>NUCLEOTIDE SEQUENCE [LARGE SCALE GENOMIC DNA]</scope>
    <source>
        <strain evidence="12 13">SAG 2036</strain>
    </source>
</reference>
<dbReference type="InterPro" id="IPR008271">
    <property type="entry name" value="Ser/Thr_kinase_AS"/>
</dbReference>
<dbReference type="SMART" id="SM00220">
    <property type="entry name" value="S_TKc"/>
    <property type="match status" value="1"/>
</dbReference>
<dbReference type="Gene3D" id="1.10.510.10">
    <property type="entry name" value="Transferase(Phosphotransferase) domain 1"/>
    <property type="match status" value="1"/>
</dbReference>
<dbReference type="InterPro" id="IPR001680">
    <property type="entry name" value="WD40_rpt"/>
</dbReference>